<dbReference type="RefSeq" id="WP_037541749.1">
    <property type="nucleotide sequence ID" value="NZ_AP018585.1"/>
</dbReference>
<dbReference type="GeneID" id="58049996"/>
<dbReference type="SUPFAM" id="SSF53850">
    <property type="entry name" value="Periplasmic binding protein-like II"/>
    <property type="match status" value="1"/>
</dbReference>
<keyword evidence="2 3" id="KW-0732">Signal</keyword>
<feature type="chain" id="PRO_5046099845" evidence="3">
    <location>
        <begin position="21"/>
        <end position="317"/>
    </location>
</feature>
<dbReference type="PANTHER" id="PTHR35841">
    <property type="entry name" value="PHOSPHONATES-BINDING PERIPLASMIC PROTEIN"/>
    <property type="match status" value="1"/>
</dbReference>
<evidence type="ECO:0000259" key="4">
    <source>
        <dbReference type="SMART" id="SM00062"/>
    </source>
</evidence>
<reference evidence="5 6" key="1">
    <citation type="submission" date="2018-05" db="EMBL/GenBank/DDBJ databases">
        <title>Complete genome sequencing of three human clinical isolates of Staphylococcus caprae reveals virulence factors similar to those of S. epidermidis and S. capitis.</title>
        <authorList>
            <person name="Watanabe S."/>
            <person name="Cui L."/>
        </authorList>
    </citation>
    <scope>NUCLEOTIDE SEQUENCE [LARGE SCALE GENOMIC DNA]</scope>
    <source>
        <strain evidence="5 6">JMUB590</strain>
    </source>
</reference>
<organism evidence="5 6">
    <name type="scientific">Staphylococcus caprae</name>
    <dbReference type="NCBI Taxonomy" id="29380"/>
    <lineage>
        <taxon>Bacteria</taxon>
        <taxon>Bacillati</taxon>
        <taxon>Bacillota</taxon>
        <taxon>Bacilli</taxon>
        <taxon>Bacillales</taxon>
        <taxon>Staphylococcaceae</taxon>
        <taxon>Staphylococcus</taxon>
    </lineage>
</organism>
<dbReference type="NCBIfam" id="TIGR01098">
    <property type="entry name" value="3A0109s03R"/>
    <property type="match status" value="1"/>
</dbReference>
<keyword evidence="6" id="KW-1185">Reference proteome</keyword>
<dbReference type="Gene3D" id="3.40.190.10">
    <property type="entry name" value="Periplasmic binding protein-like II"/>
    <property type="match status" value="2"/>
</dbReference>
<gene>
    <name evidence="5" type="ORF">JMUB590_0216</name>
</gene>
<dbReference type="InterPro" id="IPR001638">
    <property type="entry name" value="Solute-binding_3/MltF_N"/>
</dbReference>
<dbReference type="EMBL" id="AP018586">
    <property type="protein sequence ID" value="BBD91326.1"/>
    <property type="molecule type" value="Genomic_DNA"/>
</dbReference>
<dbReference type="Proteomes" id="UP000274772">
    <property type="component" value="Chromosome"/>
</dbReference>
<comment type="similarity">
    <text evidence="1">Belongs to the phosphate/phosphite/phosphonate binding protein family.</text>
</comment>
<accession>A0ABM7FRQ4</accession>
<name>A0ABM7FRQ4_9STAP</name>
<feature type="signal peptide" evidence="3">
    <location>
        <begin position="1"/>
        <end position="20"/>
    </location>
</feature>
<dbReference type="Pfam" id="PF12974">
    <property type="entry name" value="Phosphonate-bd"/>
    <property type="match status" value="1"/>
</dbReference>
<protein>
    <submittedName>
        <fullName evidence="5">Alkylphosphonate ABC transporter</fullName>
    </submittedName>
</protein>
<dbReference type="SMART" id="SM00062">
    <property type="entry name" value="PBPb"/>
    <property type="match status" value="1"/>
</dbReference>
<sequence length="317" mass="35069">MKNLKFLVVLVLSVVIFAAACGNSSSLDNNKKSSDSKSSSDGYKPKELTVQFVPSQNADKLEAKAKPLEKLLSDKLGIPVKVSVSTNYNTIVEAMKSKKVDVGFLPPTAYTLAHDQKAADLLLQAQRFGVNNDGSPNKKLVDDYKSEILVKKDSKIKSLKDLKGKKIALQDVTSTAGYTFPLATLKKETGINATKDMKIVNVKGHDQAVISLLNGDVDAAAVFQDARTIVKKDQPNVFKDTKILKLTEPIPNDTISVRPDMDKKFQEKLKKAFKEIAKSKKGHKIISEVYSHEGYTDTKDSNFDIVRKYEKEVQDMK</sequence>
<evidence type="ECO:0000256" key="2">
    <source>
        <dbReference type="ARBA" id="ARBA00022729"/>
    </source>
</evidence>
<dbReference type="PROSITE" id="PS51257">
    <property type="entry name" value="PROKAR_LIPOPROTEIN"/>
    <property type="match status" value="1"/>
</dbReference>
<proteinExistence type="inferred from homology"/>
<feature type="domain" description="Solute-binding protein family 3/N-terminal" evidence="4">
    <location>
        <begin position="47"/>
        <end position="293"/>
    </location>
</feature>
<evidence type="ECO:0000313" key="6">
    <source>
        <dbReference type="Proteomes" id="UP000274772"/>
    </source>
</evidence>
<dbReference type="PANTHER" id="PTHR35841:SF1">
    <property type="entry name" value="PHOSPHONATES-BINDING PERIPLASMIC PROTEIN"/>
    <property type="match status" value="1"/>
</dbReference>
<dbReference type="CDD" id="cd01071">
    <property type="entry name" value="PBP2_PhnD_like"/>
    <property type="match status" value="1"/>
</dbReference>
<evidence type="ECO:0000256" key="1">
    <source>
        <dbReference type="ARBA" id="ARBA00007162"/>
    </source>
</evidence>
<evidence type="ECO:0000313" key="5">
    <source>
        <dbReference type="EMBL" id="BBD91326.1"/>
    </source>
</evidence>
<dbReference type="InterPro" id="IPR005770">
    <property type="entry name" value="PhnD"/>
</dbReference>
<evidence type="ECO:0000256" key="3">
    <source>
        <dbReference type="SAM" id="SignalP"/>
    </source>
</evidence>